<dbReference type="GO" id="GO:0046872">
    <property type="term" value="F:metal ion binding"/>
    <property type="evidence" value="ECO:0007669"/>
    <property type="project" value="UniProtKB-KW"/>
</dbReference>
<dbReference type="CDD" id="cd01427">
    <property type="entry name" value="HAD_like"/>
    <property type="match status" value="1"/>
</dbReference>
<dbReference type="InterPro" id="IPR023198">
    <property type="entry name" value="PGP-like_dom2"/>
</dbReference>
<dbReference type="EMBL" id="MLQL01000009">
    <property type="protein sequence ID" value="OQE24978.1"/>
    <property type="molecule type" value="Genomic_DNA"/>
</dbReference>
<dbReference type="SFLD" id="SFLDG01129">
    <property type="entry name" value="C1.5:_HAD__Beta-PGM__Phosphata"/>
    <property type="match status" value="1"/>
</dbReference>
<evidence type="ECO:0000313" key="4">
    <source>
        <dbReference type="EMBL" id="OQE24978.1"/>
    </source>
</evidence>
<name>A0A1V6TF58_9EURO</name>
<dbReference type="STRING" id="254877.A0A1V6TF58"/>
<dbReference type="AlphaFoldDB" id="A0A1V6TF58"/>
<evidence type="ECO:0000256" key="1">
    <source>
        <dbReference type="ARBA" id="ARBA00022723"/>
    </source>
</evidence>
<reference evidence="5" key="1">
    <citation type="journal article" date="2017" name="Nat. Microbiol.">
        <title>Global analysis of biosynthetic gene clusters reveals vast potential of secondary metabolite production in Penicillium species.</title>
        <authorList>
            <person name="Nielsen J.C."/>
            <person name="Grijseels S."/>
            <person name="Prigent S."/>
            <person name="Ji B."/>
            <person name="Dainat J."/>
            <person name="Nielsen K.F."/>
            <person name="Frisvad J.C."/>
            <person name="Workman M."/>
            <person name="Nielsen J."/>
        </authorList>
    </citation>
    <scope>NUCLEOTIDE SEQUENCE [LARGE SCALE GENOMIC DNA]</scope>
    <source>
        <strain evidence="5">IBT 14082</strain>
    </source>
</reference>
<keyword evidence="5" id="KW-1185">Reference proteome</keyword>
<keyword evidence="1" id="KW-0479">Metal-binding</keyword>
<evidence type="ECO:0000256" key="2">
    <source>
        <dbReference type="ARBA" id="ARBA00022801"/>
    </source>
</evidence>
<dbReference type="OrthoDB" id="1694274at2759"/>
<evidence type="ECO:0008006" key="6">
    <source>
        <dbReference type="Google" id="ProtNLM"/>
    </source>
</evidence>
<gene>
    <name evidence="4" type="ORF">PENFLA_c009G06936</name>
</gene>
<sequence>MSIPEIVASKPWFGFDLDDTLHEFRRASANASARVFETIHASNNKASVDVLRNTYQDILRNATANAFTDGRTSSEYRRERFGRLLQAHRLIDDSLLGHLLEVYQDSLRKSLTLKAGALHLLQTLRELGKKVIVITEGPADAQEWTIQELGLQSYVDVLVTTNEIGKSKVDGMFGIVLEKYGIATEDIVYFGDNGVRDVQAAREEGILAVLYDEKQQSCLHGASTLRVDSWAVVEKILVHRE</sequence>
<proteinExistence type="predicted"/>
<dbReference type="Gene3D" id="1.10.150.240">
    <property type="entry name" value="Putative phosphatase, domain 2"/>
    <property type="match status" value="1"/>
</dbReference>
<dbReference type="Proteomes" id="UP000191342">
    <property type="component" value="Unassembled WGS sequence"/>
</dbReference>
<evidence type="ECO:0000313" key="5">
    <source>
        <dbReference type="Proteomes" id="UP000191342"/>
    </source>
</evidence>
<dbReference type="Pfam" id="PF00702">
    <property type="entry name" value="Hydrolase"/>
    <property type="match status" value="1"/>
</dbReference>
<keyword evidence="3" id="KW-0460">Magnesium</keyword>
<dbReference type="SFLD" id="SFLDS00003">
    <property type="entry name" value="Haloacid_Dehalogenase"/>
    <property type="match status" value="1"/>
</dbReference>
<dbReference type="InterPro" id="IPR036412">
    <property type="entry name" value="HAD-like_sf"/>
</dbReference>
<organism evidence="4 5">
    <name type="scientific">Penicillium flavigenum</name>
    <dbReference type="NCBI Taxonomy" id="254877"/>
    <lineage>
        <taxon>Eukaryota</taxon>
        <taxon>Fungi</taxon>
        <taxon>Dikarya</taxon>
        <taxon>Ascomycota</taxon>
        <taxon>Pezizomycotina</taxon>
        <taxon>Eurotiomycetes</taxon>
        <taxon>Eurotiomycetidae</taxon>
        <taxon>Eurotiales</taxon>
        <taxon>Aspergillaceae</taxon>
        <taxon>Penicillium</taxon>
    </lineage>
</organism>
<dbReference type="InterPro" id="IPR051400">
    <property type="entry name" value="HAD-like_hydrolase"/>
</dbReference>
<comment type="caution">
    <text evidence="4">The sequence shown here is derived from an EMBL/GenBank/DDBJ whole genome shotgun (WGS) entry which is preliminary data.</text>
</comment>
<evidence type="ECO:0000256" key="3">
    <source>
        <dbReference type="ARBA" id="ARBA00022842"/>
    </source>
</evidence>
<dbReference type="SUPFAM" id="SSF56784">
    <property type="entry name" value="HAD-like"/>
    <property type="match status" value="1"/>
</dbReference>
<keyword evidence="2" id="KW-0378">Hydrolase</keyword>
<dbReference type="InterPro" id="IPR023214">
    <property type="entry name" value="HAD_sf"/>
</dbReference>
<dbReference type="GO" id="GO:0016791">
    <property type="term" value="F:phosphatase activity"/>
    <property type="evidence" value="ECO:0007669"/>
    <property type="project" value="TreeGrafter"/>
</dbReference>
<accession>A0A1V6TF58</accession>
<dbReference type="PANTHER" id="PTHR46470:SF2">
    <property type="entry name" value="GLYCERALDEHYDE 3-PHOSPHATE PHOSPHATASE"/>
    <property type="match status" value="1"/>
</dbReference>
<dbReference type="PANTHER" id="PTHR46470">
    <property type="entry name" value="N-ACYLNEURAMINATE-9-PHOSPHATASE"/>
    <property type="match status" value="1"/>
</dbReference>
<dbReference type="Gene3D" id="3.40.50.1000">
    <property type="entry name" value="HAD superfamily/HAD-like"/>
    <property type="match status" value="1"/>
</dbReference>
<protein>
    <recommendedName>
        <fullName evidence="6">Haloacid dehalogenase-like hydrolase</fullName>
    </recommendedName>
</protein>